<dbReference type="PANTHER" id="PTHR43821:SF1">
    <property type="entry name" value="NAD(P)H NITROREDUCTASE YDJA-RELATED"/>
    <property type="match status" value="1"/>
</dbReference>
<keyword evidence="3 7" id="KW-0288">FMN</keyword>
<evidence type="ECO:0000256" key="6">
    <source>
        <dbReference type="ARBA" id="ARBA00023027"/>
    </source>
</evidence>
<evidence type="ECO:0000256" key="8">
    <source>
        <dbReference type="PIRSR" id="PIRSR000232-1"/>
    </source>
</evidence>
<gene>
    <name evidence="11" type="ORF">FHS81_000254</name>
</gene>
<dbReference type="RefSeq" id="WP_183750230.1">
    <property type="nucleotide sequence ID" value="NZ_JACICC010000001.1"/>
</dbReference>
<evidence type="ECO:0000256" key="5">
    <source>
        <dbReference type="ARBA" id="ARBA00023002"/>
    </source>
</evidence>
<reference evidence="11 12" key="1">
    <citation type="submission" date="2020-08" db="EMBL/GenBank/DDBJ databases">
        <title>Genomic Encyclopedia of Type Strains, Phase IV (KMG-IV): sequencing the most valuable type-strain genomes for metagenomic binning, comparative biology and taxonomic classification.</title>
        <authorList>
            <person name="Goeker M."/>
        </authorList>
    </citation>
    <scope>NUCLEOTIDE SEQUENCE [LARGE SCALE GENOMIC DNA]</scope>
    <source>
        <strain evidence="11 12">DSM 28760</strain>
    </source>
</reference>
<evidence type="ECO:0000313" key="11">
    <source>
        <dbReference type="EMBL" id="MBB3808200.1"/>
    </source>
</evidence>
<feature type="region of interest" description="Disordered" evidence="9">
    <location>
        <begin position="179"/>
        <end position="205"/>
    </location>
</feature>
<evidence type="ECO:0000256" key="7">
    <source>
        <dbReference type="PIRNR" id="PIRNR000232"/>
    </source>
</evidence>
<comment type="similarity">
    <text evidence="1 7">Belongs to the nitroreductase family.</text>
</comment>
<keyword evidence="4 7" id="KW-0521">NADP</keyword>
<evidence type="ECO:0000313" key="12">
    <source>
        <dbReference type="Proteomes" id="UP000537592"/>
    </source>
</evidence>
<dbReference type="EC" id="1.-.-.-" evidence="7"/>
<protein>
    <recommendedName>
        <fullName evidence="7">Putative NAD(P)H nitroreductase</fullName>
        <ecNumber evidence="7">1.-.-.-</ecNumber>
    </recommendedName>
</protein>
<keyword evidence="5 7" id="KW-0560">Oxidoreductase</keyword>
<dbReference type="Gene3D" id="3.40.109.10">
    <property type="entry name" value="NADH Oxidase"/>
    <property type="match status" value="1"/>
</dbReference>
<dbReference type="GO" id="GO:0016491">
    <property type="term" value="F:oxidoreductase activity"/>
    <property type="evidence" value="ECO:0007669"/>
    <property type="project" value="UniProtKB-UniRule"/>
</dbReference>
<evidence type="ECO:0000259" key="10">
    <source>
        <dbReference type="Pfam" id="PF00881"/>
    </source>
</evidence>
<dbReference type="InterPro" id="IPR026021">
    <property type="entry name" value="YdjA-like"/>
</dbReference>
<dbReference type="SUPFAM" id="SSF55469">
    <property type="entry name" value="FMN-dependent nitroreductase-like"/>
    <property type="match status" value="1"/>
</dbReference>
<sequence>MSDEIEIVHGADPLTPLEHRRSTTPLLLGGPGPDDATLRRLLTIALRVPDHGKLEPWRLIVLRGDARHEVARRLTDVYTREHPDDDAEQRERQIAKTVDMLTAAPVVVVVVSRVDPLARKPEWEQVLSAGAVCMNLLTALTLAGFDGVWLTGWSSYSEGGRQALGLESGEKVAGIIPIGTASEQQKDRPRPDFDRKVSFWQATAP</sequence>
<evidence type="ECO:0000256" key="2">
    <source>
        <dbReference type="ARBA" id="ARBA00022630"/>
    </source>
</evidence>
<dbReference type="InterPro" id="IPR000415">
    <property type="entry name" value="Nitroreductase-like"/>
</dbReference>
<feature type="domain" description="Nitroreductase" evidence="10">
    <location>
        <begin position="20"/>
        <end position="179"/>
    </location>
</feature>
<name>A0A7W5Z1M0_9HYPH</name>
<keyword evidence="12" id="KW-1185">Reference proteome</keyword>
<proteinExistence type="inferred from homology"/>
<dbReference type="InterPro" id="IPR029479">
    <property type="entry name" value="Nitroreductase"/>
</dbReference>
<evidence type="ECO:0000256" key="9">
    <source>
        <dbReference type="SAM" id="MobiDB-lite"/>
    </source>
</evidence>
<feature type="binding site" description="in other chain" evidence="8">
    <location>
        <begin position="149"/>
        <end position="151"/>
    </location>
    <ligand>
        <name>FMN</name>
        <dbReference type="ChEBI" id="CHEBI:58210"/>
        <note>ligand shared between dimeric partners</note>
    </ligand>
</feature>
<feature type="compositionally biased region" description="Basic and acidic residues" evidence="9">
    <location>
        <begin position="184"/>
        <end position="197"/>
    </location>
</feature>
<comment type="caution">
    <text evidence="11">The sequence shown here is derived from an EMBL/GenBank/DDBJ whole genome shotgun (WGS) entry which is preliminary data.</text>
</comment>
<feature type="binding site" evidence="8">
    <location>
        <position position="47"/>
    </location>
    <ligand>
        <name>FMN</name>
        <dbReference type="ChEBI" id="CHEBI:58210"/>
        <note>ligand shared between dimeric partners</note>
    </ligand>
</feature>
<dbReference type="CDD" id="cd02135">
    <property type="entry name" value="YdjA-like"/>
    <property type="match status" value="1"/>
</dbReference>
<evidence type="ECO:0000256" key="1">
    <source>
        <dbReference type="ARBA" id="ARBA00007118"/>
    </source>
</evidence>
<feature type="binding site" evidence="8">
    <location>
        <position position="51"/>
    </location>
    <ligand>
        <name>FMN</name>
        <dbReference type="ChEBI" id="CHEBI:58210"/>
        <note>ligand shared between dimeric partners</note>
    </ligand>
</feature>
<feature type="binding site" description="in other chain" evidence="8">
    <location>
        <begin position="20"/>
        <end position="22"/>
    </location>
    <ligand>
        <name>FMN</name>
        <dbReference type="ChEBI" id="CHEBI:58210"/>
        <note>ligand shared between dimeric partners</note>
    </ligand>
</feature>
<accession>A0A7W5Z1M0</accession>
<dbReference type="Proteomes" id="UP000537592">
    <property type="component" value="Unassembled WGS sequence"/>
</dbReference>
<dbReference type="Pfam" id="PF00881">
    <property type="entry name" value="Nitroreductase"/>
    <property type="match status" value="1"/>
</dbReference>
<dbReference type="PANTHER" id="PTHR43821">
    <property type="entry name" value="NAD(P)H NITROREDUCTASE YDJA-RELATED"/>
    <property type="match status" value="1"/>
</dbReference>
<organism evidence="11 12">
    <name type="scientific">Pseudochelatococcus contaminans</name>
    <dbReference type="NCBI Taxonomy" id="1538103"/>
    <lineage>
        <taxon>Bacteria</taxon>
        <taxon>Pseudomonadati</taxon>
        <taxon>Pseudomonadota</taxon>
        <taxon>Alphaproteobacteria</taxon>
        <taxon>Hyphomicrobiales</taxon>
        <taxon>Chelatococcaceae</taxon>
        <taxon>Pseudochelatococcus</taxon>
    </lineage>
</organism>
<dbReference type="EMBL" id="JACICC010000001">
    <property type="protein sequence ID" value="MBB3808200.1"/>
    <property type="molecule type" value="Genomic_DNA"/>
</dbReference>
<evidence type="ECO:0000256" key="3">
    <source>
        <dbReference type="ARBA" id="ARBA00022643"/>
    </source>
</evidence>
<comment type="cofactor">
    <cofactor evidence="8">
        <name>FMN</name>
        <dbReference type="ChEBI" id="CHEBI:58210"/>
    </cofactor>
    <text evidence="8">Binds 1 FMN per subunit.</text>
</comment>
<keyword evidence="6 7" id="KW-0520">NAD</keyword>
<keyword evidence="2 7" id="KW-0285">Flavoprotein</keyword>
<dbReference type="AlphaFoldDB" id="A0A7W5Z1M0"/>
<dbReference type="PIRSF" id="PIRSF000232">
    <property type="entry name" value="YdjA"/>
    <property type="match status" value="1"/>
</dbReference>
<dbReference type="InterPro" id="IPR052530">
    <property type="entry name" value="NAD(P)H_nitroreductase"/>
</dbReference>
<evidence type="ECO:0000256" key="4">
    <source>
        <dbReference type="ARBA" id="ARBA00022857"/>
    </source>
</evidence>